<proteinExistence type="predicted"/>
<dbReference type="Proteomes" id="UP001159405">
    <property type="component" value="Unassembled WGS sequence"/>
</dbReference>
<dbReference type="PROSITE" id="PS00740">
    <property type="entry name" value="MAM_1"/>
    <property type="match status" value="1"/>
</dbReference>
<evidence type="ECO:0000313" key="6">
    <source>
        <dbReference type="Proteomes" id="UP001159405"/>
    </source>
</evidence>
<keyword evidence="6" id="KW-1185">Reference proteome</keyword>
<evidence type="ECO:0000259" key="4">
    <source>
        <dbReference type="PROSITE" id="PS50060"/>
    </source>
</evidence>
<keyword evidence="3" id="KW-0677">Repeat</keyword>
<name>A0ABN8S0B2_9CNID</name>
<dbReference type="PANTHER" id="PTHR15261:SF4">
    <property type="entry name" value="THROMBOSPONDIN-TYPE LAMININ G DOMAIN AND EAR REPEAT-CONTAINING PROTEIN"/>
    <property type="match status" value="1"/>
</dbReference>
<dbReference type="EMBL" id="CALNXK010000413">
    <property type="protein sequence ID" value="CAH3185146.1"/>
    <property type="molecule type" value="Genomic_DNA"/>
</dbReference>
<dbReference type="InterPro" id="IPR009039">
    <property type="entry name" value="EAR"/>
</dbReference>
<dbReference type="InterPro" id="IPR013320">
    <property type="entry name" value="ConA-like_dom_sf"/>
</dbReference>
<dbReference type="InterPro" id="IPR000998">
    <property type="entry name" value="MAM_dom"/>
</dbReference>
<sequence>MHVRTVCTGSYAPDCLLLEATCNFDVSLCGFEQGIDDKFDWTRHKGNTPSSGTGPSLDHTTGNMTGYFMYIEASSPRKREDNAKLYSPPLTFAGHMCLEFYYHMSGVAIGSLKVTIDEKVVFSRSGQREDKWYKVSINVSAIVGLHWVTFEGVVGDGDSGDIAIDDFSLTAGSCAYDCSQKFHHFEKKQDLPTKGGSDVEHFTIDGTRFLAFANSFSDTEGYITDSFIYKQNDSTGIFFLYQTLGTHGGIDMEYFKIGDQHYLAVANHRVGPAYRQNSVIYQWSQEQFVVFQSIETFGAHSFDFFEIKNEQFLAISNYRDDSSYSTNSFIYKWNSNKFEKIQDIATEGAVNTETFVISNETFIAFANHGGWRSSPQNQDSVQSAVFKWSGQQFVKLQSFQTYYAWDVKSFSDNGSTFLAFANFKHGINSPIYKWNGSNFVLFQSIPTRGAAALHPFMMCSQTFLGVANHFNNDNGFNIMSVVYRVSQEQFIEYQEIPTQGALDMTSFQYKGHTYLAVANCRTDHHKWNVNSALYKWA</sequence>
<comment type="subcellular location">
    <subcellularLocation>
        <location evidence="1">Cell projection</location>
        <location evidence="1">Stereocilium</location>
    </subcellularLocation>
</comment>
<evidence type="ECO:0000313" key="5">
    <source>
        <dbReference type="EMBL" id="CAH3185146.1"/>
    </source>
</evidence>
<dbReference type="SUPFAM" id="SSF49899">
    <property type="entry name" value="Concanavalin A-like lectins/glucanases"/>
    <property type="match status" value="1"/>
</dbReference>
<keyword evidence="2" id="KW-0732">Signal</keyword>
<evidence type="ECO:0000256" key="3">
    <source>
        <dbReference type="ARBA" id="ARBA00022737"/>
    </source>
</evidence>
<comment type="caution">
    <text evidence="5">The sequence shown here is derived from an EMBL/GenBank/DDBJ whole genome shotgun (WGS) entry which is preliminary data.</text>
</comment>
<dbReference type="PANTHER" id="PTHR15261">
    <property type="entry name" value="THROMBOSPONDIN-TYPE LAMININ G DOMAIN AND EAR REPEAT-CONTAINING"/>
    <property type="match status" value="1"/>
</dbReference>
<gene>
    <name evidence="5" type="ORF">PLOB_00032147</name>
</gene>
<dbReference type="Pfam" id="PF00629">
    <property type="entry name" value="MAM"/>
    <property type="match status" value="1"/>
</dbReference>
<dbReference type="InterPro" id="IPR005492">
    <property type="entry name" value="EPTP"/>
</dbReference>
<protein>
    <recommendedName>
        <fullName evidence="4">MAM domain-containing protein</fullName>
    </recommendedName>
</protein>
<dbReference type="CDD" id="cd06263">
    <property type="entry name" value="MAM"/>
    <property type="match status" value="1"/>
</dbReference>
<feature type="domain" description="MAM" evidence="4">
    <location>
        <begin position="20"/>
        <end position="176"/>
    </location>
</feature>
<dbReference type="SMART" id="SM00137">
    <property type="entry name" value="MAM"/>
    <property type="match status" value="1"/>
</dbReference>
<evidence type="ECO:0000256" key="2">
    <source>
        <dbReference type="ARBA" id="ARBA00022729"/>
    </source>
</evidence>
<dbReference type="PROSITE" id="PS50912">
    <property type="entry name" value="EAR"/>
    <property type="match status" value="7"/>
</dbReference>
<dbReference type="Pfam" id="PF03736">
    <property type="entry name" value="EPTP"/>
    <property type="match status" value="6"/>
</dbReference>
<accession>A0ABN8S0B2</accession>
<evidence type="ECO:0000256" key="1">
    <source>
        <dbReference type="ARBA" id="ARBA00004645"/>
    </source>
</evidence>
<reference evidence="5 6" key="1">
    <citation type="submission" date="2022-05" db="EMBL/GenBank/DDBJ databases">
        <authorList>
            <consortium name="Genoscope - CEA"/>
            <person name="William W."/>
        </authorList>
    </citation>
    <scope>NUCLEOTIDE SEQUENCE [LARGE SCALE GENOMIC DNA]</scope>
</reference>
<organism evidence="5 6">
    <name type="scientific">Porites lobata</name>
    <dbReference type="NCBI Taxonomy" id="104759"/>
    <lineage>
        <taxon>Eukaryota</taxon>
        <taxon>Metazoa</taxon>
        <taxon>Cnidaria</taxon>
        <taxon>Anthozoa</taxon>
        <taxon>Hexacorallia</taxon>
        <taxon>Scleractinia</taxon>
        <taxon>Fungiina</taxon>
        <taxon>Poritidae</taxon>
        <taxon>Porites</taxon>
    </lineage>
</organism>
<dbReference type="PROSITE" id="PS50060">
    <property type="entry name" value="MAM_2"/>
    <property type="match status" value="1"/>
</dbReference>
<dbReference type="Gene3D" id="2.60.120.200">
    <property type="match status" value="1"/>
</dbReference>
<dbReference type="SUPFAM" id="SSF69322">
    <property type="entry name" value="Tricorn protease domain 2"/>
    <property type="match status" value="1"/>
</dbReference>